<organism evidence="1 2">
    <name type="scientific">Synechococcus phage S-SCSM1</name>
    <dbReference type="NCBI Taxonomy" id="2588487"/>
    <lineage>
        <taxon>Viruses</taxon>
        <taxon>Duplodnaviria</taxon>
        <taxon>Heunggongvirae</taxon>
        <taxon>Uroviricota</taxon>
        <taxon>Caudoviricetes</taxon>
        <taxon>Pantevenvirales</taxon>
        <taxon>Kyanoviridae</taxon>
        <taxon>Zhoulongquanvirus</taxon>
        <taxon>Zhoulongquanvirus esscess</taxon>
    </lineage>
</organism>
<proteinExistence type="predicted"/>
<name>A0A6M2ZHS7_9CAUD</name>
<evidence type="ECO:0000313" key="1">
    <source>
        <dbReference type="EMBL" id="QFG06277.1"/>
    </source>
</evidence>
<reference evidence="1" key="1">
    <citation type="submission" date="2019-04" db="EMBL/GenBank/DDBJ databases">
        <title>Genomic and proteomic characterization of cyanophage S-SCSM1 provides new insights into understanding the viral gene diversity and phage-host interactions.</title>
        <authorList>
            <person name="Wang Q."/>
            <person name="Xu Y."/>
            <person name="Jiao N."/>
            <person name="Zhang R."/>
        </authorList>
    </citation>
    <scope>NUCLEOTIDE SEQUENCE [LARGE SCALE GENOMIC DNA]</scope>
</reference>
<protein>
    <submittedName>
        <fullName evidence="1">Tail fiber protein</fullName>
    </submittedName>
</protein>
<evidence type="ECO:0000313" key="2">
    <source>
        <dbReference type="Proteomes" id="UP000515683"/>
    </source>
</evidence>
<dbReference type="EMBL" id="MK867354">
    <property type="protein sequence ID" value="QFG06277.1"/>
    <property type="molecule type" value="Genomic_DNA"/>
</dbReference>
<dbReference type="Proteomes" id="UP000515683">
    <property type="component" value="Segment"/>
</dbReference>
<accession>A0A6M2ZHS7</accession>
<gene>
    <name evidence="1" type="ORF">SSCSM1_21</name>
</gene>
<keyword evidence="2" id="KW-1185">Reference proteome</keyword>
<sequence length="128" mass="13944">MSNQRITFNPNVNAPYGVNFNIYPGSDLKVNFTTYDMSSGRYDFDGWTGSAQMTKSVSIGSTMYAHGTFDFSFTSASNGEFKIAMGATDTRALTSGRYYYDILVSSGTTTYRIVDGNIMVQPGISSAP</sequence>